<dbReference type="SUPFAM" id="SSF46785">
    <property type="entry name" value="Winged helix' DNA-binding domain"/>
    <property type="match status" value="2"/>
</dbReference>
<dbReference type="SUPFAM" id="SSF48097">
    <property type="entry name" value="Regulator of G-protein signaling, RGS"/>
    <property type="match status" value="1"/>
</dbReference>
<dbReference type="InterPro" id="IPR016137">
    <property type="entry name" value="RGS"/>
</dbReference>
<keyword evidence="1" id="KW-0734">Signal transduction inhibitor</keyword>
<evidence type="ECO:0000313" key="6">
    <source>
        <dbReference type="Proteomes" id="UP000664169"/>
    </source>
</evidence>
<dbReference type="Gene3D" id="1.10.167.10">
    <property type="entry name" value="Regulator of G-protein Signalling 4, domain 2"/>
    <property type="match status" value="1"/>
</dbReference>
<feature type="domain" description="RGS" evidence="3">
    <location>
        <begin position="545"/>
        <end position="687"/>
    </location>
</feature>
<dbReference type="PRINTS" id="PR01301">
    <property type="entry name" value="RGSPROTEIN"/>
</dbReference>
<comment type="caution">
    <text evidence="5">The sequence shown here is derived from an EMBL/GenBank/DDBJ whole genome shotgun (WGS) entry which is preliminary data.</text>
</comment>
<dbReference type="GO" id="GO:0035556">
    <property type="term" value="P:intracellular signal transduction"/>
    <property type="evidence" value="ECO:0007669"/>
    <property type="project" value="InterPro"/>
</dbReference>
<dbReference type="Gene3D" id="1.10.10.10">
    <property type="entry name" value="Winged helix-like DNA-binding domain superfamily/Winged helix DNA-binding domain"/>
    <property type="match status" value="2"/>
</dbReference>
<evidence type="ECO:0008006" key="7">
    <source>
        <dbReference type="Google" id="ProtNLM"/>
    </source>
</evidence>
<dbReference type="InterPro" id="IPR044926">
    <property type="entry name" value="RGS_subdomain_2"/>
</dbReference>
<feature type="compositionally biased region" description="Basic and acidic residues" evidence="2">
    <location>
        <begin position="707"/>
        <end position="724"/>
    </location>
</feature>
<dbReference type="PANTHER" id="PTHR10845">
    <property type="entry name" value="REGULATOR OF G PROTEIN SIGNALING"/>
    <property type="match status" value="1"/>
</dbReference>
<dbReference type="AlphaFoldDB" id="A0A8H3FNK9"/>
<feature type="region of interest" description="Disordered" evidence="2">
    <location>
        <begin position="511"/>
        <end position="536"/>
    </location>
</feature>
<evidence type="ECO:0000259" key="4">
    <source>
        <dbReference type="PROSITE" id="PS50186"/>
    </source>
</evidence>
<sequence>MLEAPSEKIEAPSRPPSISSQVSLHDTAAIAPSVTEASSTANPKRLSTPPSTEQPSNTTPIPVPIPSIEQPRPSVQRHNSQLSTSQSSKRLYSLAKGKTILSSLAVRSKNSVTSLRSRSPSHSKTISGSTASTTDAHLSSLSSAETQSSASSIYEPGSPTINLERQAKAGASPSAGRKSVDRRRLLDHSPSPSVVSDATSRHNKMHQTSSRLLRMTEDERPFTRDFKDLFSTLMVSLPLTPHRVRFQKVDFTFTSEEAINNLGSLKFSQSNRMPDPKDASRIVTTTTTTTFSMAKEMARSVCQRFMDARFIESADGRPSVTFALKNAVWQMTPKGMHVLQLFCQRNGITQRHVLDVLDSSRNTMQLVILERDFASDKLDQDRATVEVIFKRFVGIHGMNIKPSTTMSDTDSINDYYDGMIGVKMAKERKINDRVVLNTFTGKAAVDWLMDCSTTVDRRETKEICELFVKHGLIYQAFEDRPFTHQNPGSTAFQPTRMAIYGLTEKGQLVVSGRGRSPDAGNKEMGSRVTGTNDATLVPRDSNNNRLLVIVNDPALRLLFREYLRATHCEENLSFFMEVREFTQNYDTAEKAKMFTRMDAIRESLAAAYGLYNAFLAPGSPCELNIDHNLRNSLAARMTRAVADDDSMMKSLQEVVGLFKEAQTSVFKLMSSDSVPKFLKEEKYRGVLRDHDFERRAASASGSPTDNLPERSLGKAHKEPRHDAR</sequence>
<keyword evidence="6" id="KW-1185">Reference proteome</keyword>
<proteinExistence type="predicted"/>
<evidence type="ECO:0000259" key="3">
    <source>
        <dbReference type="PROSITE" id="PS50132"/>
    </source>
</evidence>
<dbReference type="GO" id="GO:0009968">
    <property type="term" value="P:negative regulation of signal transduction"/>
    <property type="evidence" value="ECO:0007669"/>
    <property type="project" value="UniProtKB-KW"/>
</dbReference>
<feature type="compositionally biased region" description="Polar residues" evidence="2">
    <location>
        <begin position="76"/>
        <end position="90"/>
    </location>
</feature>
<evidence type="ECO:0000256" key="2">
    <source>
        <dbReference type="SAM" id="MobiDB-lite"/>
    </source>
</evidence>
<dbReference type="SMART" id="SM00049">
    <property type="entry name" value="DEP"/>
    <property type="match status" value="2"/>
</dbReference>
<feature type="domain" description="DEP" evidence="4">
    <location>
        <begin position="418"/>
        <end position="504"/>
    </location>
</feature>
<dbReference type="PROSITE" id="PS50186">
    <property type="entry name" value="DEP"/>
    <property type="match status" value="1"/>
</dbReference>
<dbReference type="InterPro" id="IPR036305">
    <property type="entry name" value="RGS_sf"/>
</dbReference>
<dbReference type="InterPro" id="IPR036388">
    <property type="entry name" value="WH-like_DNA-bd_sf"/>
</dbReference>
<dbReference type="CDD" id="cd04450">
    <property type="entry name" value="DEP_RGS7-like"/>
    <property type="match status" value="1"/>
</dbReference>
<dbReference type="InterPro" id="IPR036390">
    <property type="entry name" value="WH_DNA-bd_sf"/>
</dbReference>
<evidence type="ECO:0000256" key="1">
    <source>
        <dbReference type="ARBA" id="ARBA00022700"/>
    </source>
</evidence>
<feature type="compositionally biased region" description="Low complexity" evidence="2">
    <location>
        <begin position="138"/>
        <end position="152"/>
    </location>
</feature>
<feature type="region of interest" description="Disordered" evidence="2">
    <location>
        <begin position="107"/>
        <end position="212"/>
    </location>
</feature>
<dbReference type="InterPro" id="IPR058855">
    <property type="entry name" value="RGS1/SST2-like_Fungal-DR"/>
</dbReference>
<feature type="compositionally biased region" description="Basic and acidic residues" evidence="2">
    <location>
        <begin position="1"/>
        <end position="11"/>
    </location>
</feature>
<protein>
    <recommendedName>
        <fullName evidence="7">RGS-domain-containing protein</fullName>
    </recommendedName>
</protein>
<name>A0A8H3FNK9_9LECA</name>
<feature type="region of interest" description="Disordered" evidence="2">
    <location>
        <begin position="694"/>
        <end position="724"/>
    </location>
</feature>
<dbReference type="Pfam" id="PF00615">
    <property type="entry name" value="RGS"/>
    <property type="match status" value="1"/>
</dbReference>
<dbReference type="PANTHER" id="PTHR10845:SF192">
    <property type="entry name" value="DOUBLE HIT, ISOFORM B"/>
    <property type="match status" value="1"/>
</dbReference>
<dbReference type="SMART" id="SM00315">
    <property type="entry name" value="RGS"/>
    <property type="match status" value="1"/>
</dbReference>
<dbReference type="EMBL" id="CAJPDQ010000028">
    <property type="protein sequence ID" value="CAF9927918.1"/>
    <property type="molecule type" value="Genomic_DNA"/>
</dbReference>
<gene>
    <name evidence="5" type="ORF">GOMPHAMPRED_004547</name>
</gene>
<reference evidence="5" key="1">
    <citation type="submission" date="2021-03" db="EMBL/GenBank/DDBJ databases">
        <authorList>
            <person name="Tagirdzhanova G."/>
        </authorList>
    </citation>
    <scope>NUCLEOTIDE SEQUENCE</scope>
</reference>
<dbReference type="CDD" id="cd08708">
    <property type="entry name" value="RGS_FLBA"/>
    <property type="match status" value="1"/>
</dbReference>
<feature type="compositionally biased region" description="Basic and acidic residues" evidence="2">
    <location>
        <begin position="178"/>
        <end position="187"/>
    </location>
</feature>
<dbReference type="PROSITE" id="PS50132">
    <property type="entry name" value="RGS"/>
    <property type="match status" value="1"/>
</dbReference>
<accession>A0A8H3FNK9</accession>
<dbReference type="InterPro" id="IPR000591">
    <property type="entry name" value="DEP_dom"/>
</dbReference>
<dbReference type="Pfam" id="PF00610">
    <property type="entry name" value="DEP"/>
    <property type="match status" value="1"/>
</dbReference>
<feature type="compositionally biased region" description="Polar residues" evidence="2">
    <location>
        <begin position="48"/>
        <end position="60"/>
    </location>
</feature>
<dbReference type="OrthoDB" id="196547at2759"/>
<organism evidence="5 6">
    <name type="scientific">Gomphillus americanus</name>
    <dbReference type="NCBI Taxonomy" id="1940652"/>
    <lineage>
        <taxon>Eukaryota</taxon>
        <taxon>Fungi</taxon>
        <taxon>Dikarya</taxon>
        <taxon>Ascomycota</taxon>
        <taxon>Pezizomycotina</taxon>
        <taxon>Lecanoromycetes</taxon>
        <taxon>OSLEUM clade</taxon>
        <taxon>Ostropomycetidae</taxon>
        <taxon>Ostropales</taxon>
        <taxon>Graphidaceae</taxon>
        <taxon>Gomphilloideae</taxon>
        <taxon>Gomphillus</taxon>
    </lineage>
</organism>
<dbReference type="Proteomes" id="UP000664169">
    <property type="component" value="Unassembled WGS sequence"/>
</dbReference>
<feature type="compositionally biased region" description="Polar residues" evidence="2">
    <location>
        <begin position="108"/>
        <end position="137"/>
    </location>
</feature>
<dbReference type="Pfam" id="PF25889">
    <property type="entry name" value="WHD_Fungal_DR"/>
    <property type="match status" value="1"/>
</dbReference>
<feature type="region of interest" description="Disordered" evidence="2">
    <location>
        <begin position="1"/>
        <end position="90"/>
    </location>
</feature>
<evidence type="ECO:0000313" key="5">
    <source>
        <dbReference type="EMBL" id="CAF9927918.1"/>
    </source>
</evidence>